<name>A0A9D4SWW7_RHISA</name>
<keyword evidence="2" id="KW-1185">Reference proteome</keyword>
<dbReference type="EMBL" id="JABSTV010001251">
    <property type="protein sequence ID" value="KAH7952477.1"/>
    <property type="molecule type" value="Genomic_DNA"/>
</dbReference>
<protein>
    <submittedName>
        <fullName evidence="1">Uncharacterized protein</fullName>
    </submittedName>
</protein>
<dbReference type="InterPro" id="IPR036865">
    <property type="entry name" value="CRAL-TRIO_dom_sf"/>
</dbReference>
<proteinExistence type="predicted"/>
<evidence type="ECO:0000313" key="2">
    <source>
        <dbReference type="Proteomes" id="UP000821837"/>
    </source>
</evidence>
<dbReference type="AlphaFoldDB" id="A0A9D4SWW7"/>
<sequence>MQTIRNYYYNQSTCNSVYSEFLPSAVRPSARKFKFHGENFESLHKDISPEQLPVQFGGQAPPLDYDAFWNKMDELEDAFKGDNHYGYSKRNIGYSATQEEVEEALEFL</sequence>
<dbReference type="Proteomes" id="UP000821837">
    <property type="component" value="Chromosome 5"/>
</dbReference>
<reference evidence="1" key="2">
    <citation type="submission" date="2021-09" db="EMBL/GenBank/DDBJ databases">
        <authorList>
            <person name="Jia N."/>
            <person name="Wang J."/>
            <person name="Shi W."/>
            <person name="Du L."/>
            <person name="Sun Y."/>
            <person name="Zhan W."/>
            <person name="Jiang J."/>
            <person name="Wang Q."/>
            <person name="Zhang B."/>
            <person name="Ji P."/>
            <person name="Sakyi L.B."/>
            <person name="Cui X."/>
            <person name="Yuan T."/>
            <person name="Jiang B."/>
            <person name="Yang W."/>
            <person name="Lam T.T.-Y."/>
            <person name="Chang Q."/>
            <person name="Ding S."/>
            <person name="Wang X."/>
            <person name="Zhu J."/>
            <person name="Ruan X."/>
            <person name="Zhao L."/>
            <person name="Wei J."/>
            <person name="Que T."/>
            <person name="Du C."/>
            <person name="Cheng J."/>
            <person name="Dai P."/>
            <person name="Han X."/>
            <person name="Huang E."/>
            <person name="Gao Y."/>
            <person name="Liu J."/>
            <person name="Shao H."/>
            <person name="Ye R."/>
            <person name="Li L."/>
            <person name="Wei W."/>
            <person name="Wang X."/>
            <person name="Wang C."/>
            <person name="Huo Q."/>
            <person name="Li W."/>
            <person name="Guo W."/>
            <person name="Chen H."/>
            <person name="Chen S."/>
            <person name="Zhou L."/>
            <person name="Zhou L."/>
            <person name="Ni X."/>
            <person name="Tian J."/>
            <person name="Zhou Y."/>
            <person name="Sheng Y."/>
            <person name="Liu T."/>
            <person name="Pan Y."/>
            <person name="Xia L."/>
            <person name="Li J."/>
            <person name="Zhao F."/>
            <person name="Cao W."/>
        </authorList>
    </citation>
    <scope>NUCLEOTIDE SEQUENCE</scope>
    <source>
        <strain evidence="1">Rsan-2018</strain>
        <tissue evidence="1">Larvae</tissue>
    </source>
</reference>
<dbReference type="VEuPathDB" id="VectorBase:RSAN_053208"/>
<dbReference type="SUPFAM" id="SSF52087">
    <property type="entry name" value="CRAL/TRIO domain"/>
    <property type="match status" value="1"/>
</dbReference>
<organism evidence="1 2">
    <name type="scientific">Rhipicephalus sanguineus</name>
    <name type="common">Brown dog tick</name>
    <name type="synonym">Ixodes sanguineus</name>
    <dbReference type="NCBI Taxonomy" id="34632"/>
    <lineage>
        <taxon>Eukaryota</taxon>
        <taxon>Metazoa</taxon>
        <taxon>Ecdysozoa</taxon>
        <taxon>Arthropoda</taxon>
        <taxon>Chelicerata</taxon>
        <taxon>Arachnida</taxon>
        <taxon>Acari</taxon>
        <taxon>Parasitiformes</taxon>
        <taxon>Ixodida</taxon>
        <taxon>Ixodoidea</taxon>
        <taxon>Ixodidae</taxon>
        <taxon>Rhipicephalinae</taxon>
        <taxon>Rhipicephalus</taxon>
        <taxon>Rhipicephalus</taxon>
    </lineage>
</organism>
<gene>
    <name evidence="1" type="ORF">HPB52_023634</name>
</gene>
<evidence type="ECO:0000313" key="1">
    <source>
        <dbReference type="EMBL" id="KAH7952477.1"/>
    </source>
</evidence>
<reference evidence="1" key="1">
    <citation type="journal article" date="2020" name="Cell">
        <title>Large-Scale Comparative Analyses of Tick Genomes Elucidate Their Genetic Diversity and Vector Capacities.</title>
        <authorList>
            <consortium name="Tick Genome and Microbiome Consortium (TIGMIC)"/>
            <person name="Jia N."/>
            <person name="Wang J."/>
            <person name="Shi W."/>
            <person name="Du L."/>
            <person name="Sun Y."/>
            <person name="Zhan W."/>
            <person name="Jiang J.F."/>
            <person name="Wang Q."/>
            <person name="Zhang B."/>
            <person name="Ji P."/>
            <person name="Bell-Sakyi L."/>
            <person name="Cui X.M."/>
            <person name="Yuan T.T."/>
            <person name="Jiang B.G."/>
            <person name="Yang W.F."/>
            <person name="Lam T.T."/>
            <person name="Chang Q.C."/>
            <person name="Ding S.J."/>
            <person name="Wang X.J."/>
            <person name="Zhu J.G."/>
            <person name="Ruan X.D."/>
            <person name="Zhao L."/>
            <person name="Wei J.T."/>
            <person name="Ye R.Z."/>
            <person name="Que T.C."/>
            <person name="Du C.H."/>
            <person name="Zhou Y.H."/>
            <person name="Cheng J.X."/>
            <person name="Dai P.F."/>
            <person name="Guo W.B."/>
            <person name="Han X.H."/>
            <person name="Huang E.J."/>
            <person name="Li L.F."/>
            <person name="Wei W."/>
            <person name="Gao Y.C."/>
            <person name="Liu J.Z."/>
            <person name="Shao H.Z."/>
            <person name="Wang X."/>
            <person name="Wang C.C."/>
            <person name="Yang T.C."/>
            <person name="Huo Q.B."/>
            <person name="Li W."/>
            <person name="Chen H.Y."/>
            <person name="Chen S.E."/>
            <person name="Zhou L.G."/>
            <person name="Ni X.B."/>
            <person name="Tian J.H."/>
            <person name="Sheng Y."/>
            <person name="Liu T."/>
            <person name="Pan Y.S."/>
            <person name="Xia L.Y."/>
            <person name="Li J."/>
            <person name="Zhao F."/>
            <person name="Cao W.C."/>
        </authorList>
    </citation>
    <scope>NUCLEOTIDE SEQUENCE</scope>
    <source>
        <strain evidence="1">Rsan-2018</strain>
    </source>
</reference>
<comment type="caution">
    <text evidence="1">The sequence shown here is derived from an EMBL/GenBank/DDBJ whole genome shotgun (WGS) entry which is preliminary data.</text>
</comment>
<accession>A0A9D4SWW7</accession>
<dbReference type="Gene3D" id="3.40.525.10">
    <property type="entry name" value="CRAL-TRIO lipid binding domain"/>
    <property type="match status" value="1"/>
</dbReference>